<keyword evidence="4" id="KW-0276">Fatty acid metabolism</keyword>
<dbReference type="GO" id="GO:0000036">
    <property type="term" value="F:acyl carrier activity"/>
    <property type="evidence" value="ECO:0007669"/>
    <property type="project" value="TreeGrafter"/>
</dbReference>
<evidence type="ECO:0000256" key="1">
    <source>
        <dbReference type="ARBA" id="ARBA00006500"/>
    </source>
</evidence>
<keyword evidence="6" id="KW-0443">Lipid metabolism</keyword>
<evidence type="ECO:0000256" key="3">
    <source>
        <dbReference type="ARBA" id="ARBA00022801"/>
    </source>
</evidence>
<reference evidence="10" key="2">
    <citation type="submission" date="2021-04" db="EMBL/GenBank/DDBJ databases">
        <authorList>
            <person name="Zhang T."/>
            <person name="Zhang Y."/>
            <person name="Lu D."/>
            <person name="Zuo D."/>
            <person name="Du Z."/>
        </authorList>
    </citation>
    <scope>NUCLEOTIDE SEQUENCE</scope>
    <source>
        <strain evidence="10">JR1</strain>
    </source>
</reference>
<evidence type="ECO:0000256" key="6">
    <source>
        <dbReference type="ARBA" id="ARBA00023098"/>
    </source>
</evidence>
<dbReference type="PANTHER" id="PTHR31727">
    <property type="entry name" value="OLEOYL-ACYL CARRIER PROTEIN THIOESTERASE 1, CHLOROPLASTIC"/>
    <property type="match status" value="1"/>
</dbReference>
<name>A0A941F7P8_9BACT</name>
<dbReference type="Pfam" id="PF20791">
    <property type="entry name" value="Acyl-ACP_TE_C"/>
    <property type="match status" value="1"/>
</dbReference>
<dbReference type="SUPFAM" id="SSF54637">
    <property type="entry name" value="Thioesterase/thiol ester dehydrase-isomerase"/>
    <property type="match status" value="2"/>
</dbReference>
<evidence type="ECO:0000256" key="2">
    <source>
        <dbReference type="ARBA" id="ARBA00022516"/>
    </source>
</evidence>
<evidence type="ECO:0000256" key="7">
    <source>
        <dbReference type="ARBA" id="ARBA00023160"/>
    </source>
</evidence>
<dbReference type="InterPro" id="IPR029069">
    <property type="entry name" value="HotDog_dom_sf"/>
</dbReference>
<evidence type="ECO:0000256" key="4">
    <source>
        <dbReference type="ARBA" id="ARBA00022832"/>
    </source>
</evidence>
<protein>
    <recommendedName>
        <fullName evidence="12">Acyl-ACP thioesterase</fullName>
    </recommendedName>
</protein>
<dbReference type="GO" id="GO:0016297">
    <property type="term" value="F:fatty acyl-[ACP] hydrolase activity"/>
    <property type="evidence" value="ECO:0007669"/>
    <property type="project" value="InterPro"/>
</dbReference>
<comment type="similarity">
    <text evidence="1">Belongs to the acyl-ACP thioesterase family.</text>
</comment>
<reference evidence="10" key="1">
    <citation type="journal article" date="2018" name="Int. J. Syst. Evol. Microbiol.">
        <title>Carboxylicivirga sediminis sp. nov., isolated from coastal sediment.</title>
        <authorList>
            <person name="Wang F.Q."/>
            <person name="Ren L.H."/>
            <person name="Zou R.J."/>
            <person name="Sun Y.Z."/>
            <person name="Liu X.J."/>
            <person name="Jiang F."/>
            <person name="Liu L.J."/>
        </authorList>
    </citation>
    <scope>NUCLEOTIDE SEQUENCE</scope>
    <source>
        <strain evidence="10">JR1</strain>
    </source>
</reference>
<dbReference type="EMBL" id="JAGTAR010000030">
    <property type="protein sequence ID" value="MBR8537323.1"/>
    <property type="molecule type" value="Genomic_DNA"/>
</dbReference>
<evidence type="ECO:0000313" key="10">
    <source>
        <dbReference type="EMBL" id="MBR8537323.1"/>
    </source>
</evidence>
<evidence type="ECO:0000259" key="9">
    <source>
        <dbReference type="Pfam" id="PF20791"/>
    </source>
</evidence>
<keyword evidence="11" id="KW-1185">Reference proteome</keyword>
<dbReference type="InterPro" id="IPR049427">
    <property type="entry name" value="Acyl-ACP_TE_C"/>
</dbReference>
<accession>A0A941F7P8</accession>
<dbReference type="AlphaFoldDB" id="A0A941F7P8"/>
<evidence type="ECO:0000256" key="5">
    <source>
        <dbReference type="ARBA" id="ARBA00022946"/>
    </source>
</evidence>
<gene>
    <name evidence="10" type="ORF">KDU71_17270</name>
</gene>
<dbReference type="InterPro" id="IPR045023">
    <property type="entry name" value="FATA/B"/>
</dbReference>
<keyword evidence="5" id="KW-0809">Transit peptide</keyword>
<evidence type="ECO:0000259" key="8">
    <source>
        <dbReference type="Pfam" id="PF01643"/>
    </source>
</evidence>
<feature type="domain" description="Acyl-ACP thioesterase-like C-terminal" evidence="9">
    <location>
        <begin position="153"/>
        <end position="223"/>
    </location>
</feature>
<organism evidence="10 11">
    <name type="scientific">Carboxylicivirga sediminis</name>
    <dbReference type="NCBI Taxonomy" id="2006564"/>
    <lineage>
        <taxon>Bacteria</taxon>
        <taxon>Pseudomonadati</taxon>
        <taxon>Bacteroidota</taxon>
        <taxon>Bacteroidia</taxon>
        <taxon>Marinilabiliales</taxon>
        <taxon>Marinilabiliaceae</taxon>
        <taxon>Carboxylicivirga</taxon>
    </lineage>
</organism>
<dbReference type="Proteomes" id="UP000679220">
    <property type="component" value="Unassembled WGS sequence"/>
</dbReference>
<dbReference type="Pfam" id="PF01643">
    <property type="entry name" value="Acyl-ACP_TE"/>
    <property type="match status" value="1"/>
</dbReference>
<dbReference type="Gene3D" id="3.10.129.10">
    <property type="entry name" value="Hotdog Thioesterase"/>
    <property type="match status" value="2"/>
</dbReference>
<proteinExistence type="inferred from homology"/>
<keyword evidence="2" id="KW-0444">Lipid biosynthesis</keyword>
<evidence type="ECO:0008006" key="12">
    <source>
        <dbReference type="Google" id="ProtNLM"/>
    </source>
</evidence>
<sequence>MNETLQLRTRYRVTSADTDMHARLKLSALVNYLIQSAIDSAELLGFGFSELKKEHLFWVLNRLTVEIYRPIKWNETIEVETWPKDIERIFYIRDFIVRDAQKQVIAKASSAWLAIDLVSKRPGNFNKEKMELFTRLKDVHSLEYSPEKLGSTINKGYEREVVPSYFDIDLNKHVTSTRYVDWMMDCFFSSFHTVNYPSFLSINYMKETMQGEQLGVMHDAQDPTHHFEGFNMEQDKVAFRGKIIF</sequence>
<comment type="caution">
    <text evidence="10">The sequence shown here is derived from an EMBL/GenBank/DDBJ whole genome shotgun (WGS) entry which is preliminary data.</text>
</comment>
<dbReference type="RefSeq" id="WP_212192348.1">
    <property type="nucleotide sequence ID" value="NZ_JAGTAR010000030.1"/>
</dbReference>
<dbReference type="PANTHER" id="PTHR31727:SF6">
    <property type="entry name" value="OLEOYL-ACYL CARRIER PROTEIN THIOESTERASE 1, CHLOROPLASTIC"/>
    <property type="match status" value="1"/>
</dbReference>
<dbReference type="CDD" id="cd00586">
    <property type="entry name" value="4HBT"/>
    <property type="match status" value="1"/>
</dbReference>
<feature type="domain" description="Acyl-ACP thioesterase N-terminal hotdog" evidence="8">
    <location>
        <begin position="7"/>
        <end position="131"/>
    </location>
</feature>
<keyword evidence="3" id="KW-0378">Hydrolase</keyword>
<evidence type="ECO:0000313" key="11">
    <source>
        <dbReference type="Proteomes" id="UP000679220"/>
    </source>
</evidence>
<dbReference type="InterPro" id="IPR002864">
    <property type="entry name" value="Acyl-ACP_thioesterase_NHD"/>
</dbReference>
<keyword evidence="7" id="KW-0275">Fatty acid biosynthesis</keyword>